<gene>
    <name evidence="4" type="ORF">AABB31_14300</name>
</gene>
<sequence>MTNIRKFIGKTCIISTAWLAFASAAYAECNNDQIVFDPTDEEEETDEGGDPTAPLRTGPGGLATDCFQAGRAAGILSLQPNILARRAAQPSGIAVTQGTEANPLDGYSGPLWVALSGRTSELDNGDLDMGSATIGSDIFLGDVNVVGVMFQSDFAYQDGPIDTSFDGTGYLIGLYGIHFGADLTVDARIMAGQSSNDVTGGGDRADDISGTRWMASTQVSSEAEIAGGTTFMPHFALGWFEETMEEYTLAGSTVTEETVSYGQADVGGTLRYPLTLGGADGSVTFAVGGIWGFGGASENAVPSDFRGRVDLGVELFRASSWAVSAKVFEDGLGIENYSAQGLDLGITLWF</sequence>
<feature type="signal peptide" evidence="2">
    <location>
        <begin position="1"/>
        <end position="27"/>
    </location>
</feature>
<dbReference type="AlphaFoldDB" id="A0AAN0MAT6"/>
<dbReference type="KEGG" id="yrh:AABB31_14300"/>
<evidence type="ECO:0000313" key="5">
    <source>
        <dbReference type="Proteomes" id="UP001470809"/>
    </source>
</evidence>
<evidence type="ECO:0000313" key="4">
    <source>
        <dbReference type="EMBL" id="WZU66233.2"/>
    </source>
</evidence>
<dbReference type="InterPro" id="IPR005546">
    <property type="entry name" value="Autotransporte_beta"/>
</dbReference>
<dbReference type="EMBL" id="CP151767">
    <property type="protein sequence ID" value="WZU66233.2"/>
    <property type="molecule type" value="Genomic_DNA"/>
</dbReference>
<proteinExistence type="predicted"/>
<organism evidence="4 5">
    <name type="scientific">Yoonia rhodophyticola</name>
    <dbReference type="NCBI Taxonomy" id="3137370"/>
    <lineage>
        <taxon>Bacteria</taxon>
        <taxon>Pseudomonadati</taxon>
        <taxon>Pseudomonadota</taxon>
        <taxon>Alphaproteobacteria</taxon>
        <taxon>Rhodobacterales</taxon>
        <taxon>Paracoccaceae</taxon>
        <taxon>Yoonia</taxon>
    </lineage>
</organism>
<name>A0AAN0MAT6_9RHOB</name>
<dbReference type="Gene3D" id="2.40.128.130">
    <property type="entry name" value="Autotransporter beta-domain"/>
    <property type="match status" value="1"/>
</dbReference>
<accession>A0AAN0MAT6</accession>
<dbReference type="Proteomes" id="UP001470809">
    <property type="component" value="Chromosome"/>
</dbReference>
<evidence type="ECO:0000256" key="1">
    <source>
        <dbReference type="SAM" id="MobiDB-lite"/>
    </source>
</evidence>
<protein>
    <submittedName>
        <fullName evidence="4">Autotransporter outer membrane beta-barrel domain-containing protein</fullName>
    </submittedName>
</protein>
<feature type="chain" id="PRO_5045782185" evidence="2">
    <location>
        <begin position="28"/>
        <end position="350"/>
    </location>
</feature>
<dbReference type="SUPFAM" id="SSF103515">
    <property type="entry name" value="Autotransporter"/>
    <property type="match status" value="1"/>
</dbReference>
<reference evidence="5" key="1">
    <citation type="submission" date="2024-04" db="EMBL/GenBank/DDBJ databases">
        <title>Phylogenomic analyses of a clade within the roseobacter group suggest taxonomic reassignments of species of the genera Aestuariivita, Citreicella, Loktanella, Nautella, Pelagibaca, Ruegeria, Thalassobius, Thiobacimonas and Tropicibacter, and the proposal o.</title>
        <authorList>
            <person name="Jeon C.O."/>
        </authorList>
    </citation>
    <scope>NUCLEOTIDE SEQUENCE [LARGE SCALE GENOMIC DNA]</scope>
    <source>
        <strain evidence="5">SS1-5</strain>
    </source>
</reference>
<keyword evidence="2" id="KW-0732">Signal</keyword>
<dbReference type="PROSITE" id="PS51208">
    <property type="entry name" value="AUTOTRANSPORTER"/>
    <property type="match status" value="1"/>
</dbReference>
<evidence type="ECO:0000259" key="3">
    <source>
        <dbReference type="PROSITE" id="PS51208"/>
    </source>
</evidence>
<reference evidence="4 5" key="2">
    <citation type="submission" date="2024-08" db="EMBL/GenBank/DDBJ databases">
        <title>Phylogenomic analyses of a clade within the roseobacter group suggest taxonomic reassignments of species of the genera Aestuariivita, Citreicella, Loktanella, Nautella, Pelagibaca, Ruegeria, Thalassobius, Thiobacimonas and Tropicibacter, and the proposal o.</title>
        <authorList>
            <person name="Jeon C.O."/>
        </authorList>
    </citation>
    <scope>NUCLEOTIDE SEQUENCE [LARGE SCALE GENOMIC DNA]</scope>
    <source>
        <strain evidence="4 5">SS1-5</strain>
    </source>
</reference>
<feature type="domain" description="Autotransporter" evidence="3">
    <location>
        <begin position="104"/>
        <end position="350"/>
    </location>
</feature>
<dbReference type="InterPro" id="IPR036709">
    <property type="entry name" value="Autotransporte_beta_dom_sf"/>
</dbReference>
<dbReference type="SMART" id="SM00869">
    <property type="entry name" value="Autotransporter"/>
    <property type="match status" value="1"/>
</dbReference>
<evidence type="ECO:0000256" key="2">
    <source>
        <dbReference type="SAM" id="SignalP"/>
    </source>
</evidence>
<feature type="region of interest" description="Disordered" evidence="1">
    <location>
        <begin position="39"/>
        <end position="60"/>
    </location>
</feature>
<keyword evidence="5" id="KW-1185">Reference proteome</keyword>
<dbReference type="RefSeq" id="WP_373635487.1">
    <property type="nucleotide sequence ID" value="NZ_CP151767.2"/>
</dbReference>
<feature type="compositionally biased region" description="Acidic residues" evidence="1">
    <location>
        <begin position="39"/>
        <end position="49"/>
    </location>
</feature>